<proteinExistence type="inferred from homology"/>
<keyword evidence="9 17" id="KW-0472">Membrane</keyword>
<comment type="catalytic activity">
    <reaction evidence="13">
        <text>(2S)-2-isopropylmalate(in) + sulfate(out) = (2S)-2-isopropylmalate(out) + sulfate(in)</text>
        <dbReference type="Rhea" id="RHEA:76343"/>
        <dbReference type="ChEBI" id="CHEBI:1178"/>
        <dbReference type="ChEBI" id="CHEBI:16189"/>
    </reaction>
    <physiologicalReaction direction="left-to-right" evidence="13">
        <dbReference type="Rhea" id="RHEA:76344"/>
    </physiologicalReaction>
    <physiologicalReaction direction="right-to-left" evidence="13">
        <dbReference type="Rhea" id="RHEA:76345"/>
    </physiologicalReaction>
</comment>
<dbReference type="SUPFAM" id="SSF103506">
    <property type="entry name" value="Mitochondrial carrier"/>
    <property type="match status" value="1"/>
</dbReference>
<name>A0A060TDU4_BLAAD</name>
<evidence type="ECO:0000256" key="13">
    <source>
        <dbReference type="ARBA" id="ARBA00051081"/>
    </source>
</evidence>
<feature type="repeat" description="Solcar" evidence="17">
    <location>
        <begin position="231"/>
        <end position="316"/>
    </location>
</feature>
<feature type="repeat" description="Solcar" evidence="17">
    <location>
        <begin position="130"/>
        <end position="222"/>
    </location>
</feature>
<evidence type="ECO:0000256" key="3">
    <source>
        <dbReference type="ARBA" id="ARBA00022448"/>
    </source>
</evidence>
<comment type="function">
    <text evidence="15">Antiporter that exchanges dicarboxylates and sulfur oxoanions across the inner membrane of mitochondria. Exports alpha-isopropylmalate from mitochondrial matrix to the cytosol, where it serves as a precursor for leucine biosynthesis.</text>
</comment>
<dbReference type="EMBL" id="HG937694">
    <property type="protein sequence ID" value="CDP37381.1"/>
    <property type="molecule type" value="Genomic_DNA"/>
</dbReference>
<dbReference type="AlphaFoldDB" id="A0A060TDU4"/>
<comment type="catalytic activity">
    <reaction evidence="14">
        <text>oxaloacetate(in) + sulfate(out) = oxaloacetate(out) + sulfate(in)</text>
        <dbReference type="Rhea" id="RHEA:76351"/>
        <dbReference type="ChEBI" id="CHEBI:16189"/>
        <dbReference type="ChEBI" id="CHEBI:16452"/>
    </reaction>
    <physiologicalReaction direction="left-to-right" evidence="14">
        <dbReference type="Rhea" id="RHEA:76352"/>
    </physiologicalReaction>
    <physiologicalReaction direction="right-to-left" evidence="14">
        <dbReference type="Rhea" id="RHEA:76353"/>
    </physiologicalReaction>
</comment>
<evidence type="ECO:0000256" key="1">
    <source>
        <dbReference type="ARBA" id="ARBA00004448"/>
    </source>
</evidence>
<evidence type="ECO:0000256" key="2">
    <source>
        <dbReference type="ARBA" id="ARBA00006375"/>
    </source>
</evidence>
<evidence type="ECO:0000256" key="11">
    <source>
        <dbReference type="ARBA" id="ARBA00050441"/>
    </source>
</evidence>
<evidence type="ECO:0000313" key="19">
    <source>
        <dbReference type="EMBL" id="CDP37381.1"/>
    </source>
</evidence>
<comment type="catalytic activity">
    <reaction evidence="10">
        <text>(2R,3S)-3-isopropylmalate(in) + sulfate(out) = (2R,3S)-3-isopropylmalate(out) + sulfate(in)</text>
        <dbReference type="Rhea" id="RHEA:76347"/>
        <dbReference type="ChEBI" id="CHEBI:16189"/>
        <dbReference type="ChEBI" id="CHEBI:35121"/>
    </reaction>
    <physiologicalReaction direction="left-to-right" evidence="10">
        <dbReference type="Rhea" id="RHEA:76348"/>
    </physiologicalReaction>
    <physiologicalReaction direction="right-to-left" evidence="10">
        <dbReference type="Rhea" id="RHEA:76349"/>
    </physiologicalReaction>
</comment>
<evidence type="ECO:0000256" key="17">
    <source>
        <dbReference type="PROSITE-ProRule" id="PRU00282"/>
    </source>
</evidence>
<evidence type="ECO:0000256" key="15">
    <source>
        <dbReference type="ARBA" id="ARBA00057233"/>
    </source>
</evidence>
<comment type="catalytic activity">
    <reaction evidence="12">
        <text>malonate(in) + sulfate(out) = malonate(out) + sulfate(in)</text>
        <dbReference type="Rhea" id="RHEA:73195"/>
        <dbReference type="ChEBI" id="CHEBI:15792"/>
        <dbReference type="ChEBI" id="CHEBI:16189"/>
    </reaction>
    <physiologicalReaction direction="left-to-right" evidence="12">
        <dbReference type="Rhea" id="RHEA:73196"/>
    </physiologicalReaction>
    <physiologicalReaction direction="right-to-left" evidence="12">
        <dbReference type="Rhea" id="RHEA:73197"/>
    </physiologicalReaction>
</comment>
<reference evidence="19" key="2">
    <citation type="submission" date="2014-06" db="EMBL/GenBank/DDBJ databases">
        <title>The complete genome of Blastobotrys (Arxula) adeninivorans LS3 - a yeast of biotechnological interest.</title>
        <authorList>
            <person name="Kunze G."/>
            <person name="Gaillardin C."/>
            <person name="Czernicka M."/>
            <person name="Durrens P."/>
            <person name="Martin T."/>
            <person name="Boer E."/>
            <person name="Gabaldon T."/>
            <person name="Cruz J."/>
            <person name="Talla E."/>
            <person name="Marck C."/>
            <person name="Goffeau A."/>
            <person name="Barbe V."/>
            <person name="Baret P."/>
            <person name="Baronian K."/>
            <person name="Beier S."/>
            <person name="Bleykasten C."/>
            <person name="Bode R."/>
            <person name="Casaregola S."/>
            <person name="Despons L."/>
            <person name="Fairhead C."/>
            <person name="Giersberg M."/>
            <person name="Gierski P."/>
            <person name="Hahnel U."/>
            <person name="Hartmann A."/>
            <person name="Jankowska D."/>
            <person name="Jubin C."/>
            <person name="Jung P."/>
            <person name="Lafontaine I."/>
            <person name="Leh-Louis V."/>
            <person name="Lemaire M."/>
            <person name="Marcet-Houben M."/>
            <person name="Mascher M."/>
            <person name="Morel G."/>
            <person name="Richard G.-F."/>
            <person name="Riechen J."/>
            <person name="Sacerdot C."/>
            <person name="Sarkar A."/>
            <person name="Savel G."/>
            <person name="Schacherer J."/>
            <person name="Sherman D."/>
            <person name="Straub M.-L."/>
            <person name="Stein N."/>
            <person name="Thierry A."/>
            <person name="Trautwein-Schult A."/>
            <person name="Westhof E."/>
            <person name="Worch S."/>
            <person name="Dujon B."/>
            <person name="Souciet J.-L."/>
            <person name="Wincker P."/>
            <person name="Scholz U."/>
            <person name="Neuveglise N."/>
        </authorList>
    </citation>
    <scope>NUCLEOTIDE SEQUENCE</scope>
    <source>
        <strain evidence="19">LS3</strain>
    </source>
</reference>
<dbReference type="Pfam" id="PF00153">
    <property type="entry name" value="Mito_carr"/>
    <property type="match status" value="3"/>
</dbReference>
<dbReference type="InterPro" id="IPR018108">
    <property type="entry name" value="MCP_transmembrane"/>
</dbReference>
<feature type="repeat" description="Solcar" evidence="17">
    <location>
        <begin position="24"/>
        <end position="117"/>
    </location>
</feature>
<protein>
    <recommendedName>
        <fullName evidence="16">Mitochondrial oxaloacetate transport protein</fullName>
    </recommendedName>
</protein>
<dbReference type="PROSITE" id="PS50920">
    <property type="entry name" value="SOLCAR"/>
    <property type="match status" value="3"/>
</dbReference>
<keyword evidence="7" id="KW-1133">Transmembrane helix</keyword>
<keyword evidence="4 17" id="KW-0812">Transmembrane</keyword>
<dbReference type="PANTHER" id="PTHR45928:SF1">
    <property type="entry name" value="RE38146P"/>
    <property type="match status" value="1"/>
</dbReference>
<sequence length="325" mass="35169">MHHPTEKEAAEAAEALAGKESKQLSHLGGFAAGALAACGAVTVTNPVELIKTRMQLQGELAAKGQAKKVYTGMVQGLITIFKHEGLRGIQRGLTPAYVYQVGLNGCRLGFYEPMRRALYSLTGKDADGPAQYGLNIVAGASSGIMGAIAGSPFYLVKTRMQSYSPVFAVGAQTHYKSISHGLSTIWKSEGFKGLYRGVDAAILRTGAGSSVQLPIYNWAKNLVTKYDLVSSGPTQHLIASAMSGFGVCIVMNPWDVLMTRMYNQKGNLYKNPLDCLVKTVSIEGPLALYKGFVPHLMRIAPHTILTLMFMEQTMYWMKKLEGVPV</sequence>
<dbReference type="Gene3D" id="1.50.40.10">
    <property type="entry name" value="Mitochondrial carrier domain"/>
    <property type="match status" value="1"/>
</dbReference>
<keyword evidence="5" id="KW-0677">Repeat</keyword>
<organism evidence="19">
    <name type="scientific">Blastobotrys adeninivorans</name>
    <name type="common">Yeast</name>
    <name type="synonym">Arxula adeninivorans</name>
    <dbReference type="NCBI Taxonomy" id="409370"/>
    <lineage>
        <taxon>Eukaryota</taxon>
        <taxon>Fungi</taxon>
        <taxon>Dikarya</taxon>
        <taxon>Ascomycota</taxon>
        <taxon>Saccharomycotina</taxon>
        <taxon>Dipodascomycetes</taxon>
        <taxon>Dipodascales</taxon>
        <taxon>Trichomonascaceae</taxon>
        <taxon>Blastobotrys</taxon>
    </lineage>
</organism>
<dbReference type="InterPro" id="IPR051508">
    <property type="entry name" value="Mito_Carrier_Antiporter"/>
</dbReference>
<evidence type="ECO:0000256" key="12">
    <source>
        <dbReference type="ARBA" id="ARBA00050559"/>
    </source>
</evidence>
<evidence type="ECO:0000256" key="8">
    <source>
        <dbReference type="ARBA" id="ARBA00023128"/>
    </source>
</evidence>
<keyword evidence="6" id="KW-0999">Mitochondrion inner membrane</keyword>
<dbReference type="FunFam" id="1.50.40.10:FF:000039">
    <property type="entry name" value="Solute carrier family 25 member 35"/>
    <property type="match status" value="1"/>
</dbReference>
<evidence type="ECO:0000256" key="7">
    <source>
        <dbReference type="ARBA" id="ARBA00022989"/>
    </source>
</evidence>
<evidence type="ECO:0000256" key="4">
    <source>
        <dbReference type="ARBA" id="ARBA00022692"/>
    </source>
</evidence>
<dbReference type="GO" id="GO:0005743">
    <property type="term" value="C:mitochondrial inner membrane"/>
    <property type="evidence" value="ECO:0007669"/>
    <property type="project" value="UniProtKB-SubCell"/>
</dbReference>
<evidence type="ECO:0000256" key="5">
    <source>
        <dbReference type="ARBA" id="ARBA00022737"/>
    </source>
</evidence>
<evidence type="ECO:0000256" key="16">
    <source>
        <dbReference type="ARBA" id="ARBA00074147"/>
    </source>
</evidence>
<dbReference type="InterPro" id="IPR023395">
    <property type="entry name" value="MCP_dom_sf"/>
</dbReference>
<comment type="similarity">
    <text evidence="2 18">Belongs to the mitochondrial carrier (TC 2.A.29) family.</text>
</comment>
<comment type="subcellular location">
    <subcellularLocation>
        <location evidence="1">Mitochondrion inner membrane</location>
        <topology evidence="1">Multi-pass membrane protein</topology>
    </subcellularLocation>
</comment>
<keyword evidence="8" id="KW-0496">Mitochondrion</keyword>
<dbReference type="PhylomeDB" id="A0A060TDU4"/>
<keyword evidence="3 18" id="KW-0813">Transport</keyword>
<evidence type="ECO:0000256" key="6">
    <source>
        <dbReference type="ARBA" id="ARBA00022792"/>
    </source>
</evidence>
<reference evidence="19" key="1">
    <citation type="submission" date="2014-02" db="EMBL/GenBank/DDBJ databases">
        <authorList>
            <person name="Genoscope - CEA"/>
        </authorList>
    </citation>
    <scope>NUCLEOTIDE SEQUENCE</scope>
    <source>
        <strain evidence="19">LS3</strain>
    </source>
</reference>
<evidence type="ECO:0000256" key="10">
    <source>
        <dbReference type="ARBA" id="ARBA00050115"/>
    </source>
</evidence>
<accession>A0A060TDU4</accession>
<dbReference type="PANTHER" id="PTHR45928">
    <property type="entry name" value="RE38146P"/>
    <property type="match status" value="1"/>
</dbReference>
<evidence type="ECO:0000256" key="14">
    <source>
        <dbReference type="ARBA" id="ARBA00052823"/>
    </source>
</evidence>
<evidence type="ECO:0000256" key="9">
    <source>
        <dbReference type="ARBA" id="ARBA00023136"/>
    </source>
</evidence>
<gene>
    <name evidence="19" type="ORF">GNLVRS02_ARAD1D10208g</name>
</gene>
<comment type="catalytic activity">
    <reaction evidence="11">
        <text>thiosulfate(in) + sulfate(out) = thiosulfate(out) + sulfate(in)</text>
        <dbReference type="Rhea" id="RHEA:73215"/>
        <dbReference type="ChEBI" id="CHEBI:16189"/>
        <dbReference type="ChEBI" id="CHEBI:33542"/>
    </reaction>
    <physiologicalReaction direction="left-to-right" evidence="11">
        <dbReference type="Rhea" id="RHEA:73216"/>
    </physiologicalReaction>
    <physiologicalReaction direction="right-to-left" evidence="11">
        <dbReference type="Rhea" id="RHEA:73217"/>
    </physiologicalReaction>
</comment>
<evidence type="ECO:0000256" key="18">
    <source>
        <dbReference type="RuleBase" id="RU000488"/>
    </source>
</evidence>